<accession>A0AAD1VP97</accession>
<feature type="region of interest" description="Disordered" evidence="1">
    <location>
        <begin position="40"/>
        <end position="123"/>
    </location>
</feature>
<keyword evidence="3" id="KW-1185">Reference proteome</keyword>
<dbReference type="EMBL" id="OW240912">
    <property type="protein sequence ID" value="CAH2224078.1"/>
    <property type="molecule type" value="Genomic_DNA"/>
</dbReference>
<feature type="compositionally biased region" description="Pro residues" evidence="1">
    <location>
        <begin position="88"/>
        <end position="107"/>
    </location>
</feature>
<protein>
    <submittedName>
        <fullName evidence="2">Uncharacterized protein</fullName>
    </submittedName>
</protein>
<dbReference type="Proteomes" id="UP001295444">
    <property type="component" value="Chromosome 01"/>
</dbReference>
<sequence>MPFSFTQRHTKRKRKTGAYYASQPRGLDKLFEGLLEAHGTSESDYFPTTPQPHTQSMGRCSQKPERDISVMLQRPAASETQPVETDEPPAPAPPSANGDTPPPPPPEHTSSLQLTDSSAPTTKGDLKLLLTDLHRMMEADRTLLRKEIQANSVRIQVTEDGVH</sequence>
<proteinExistence type="predicted"/>
<evidence type="ECO:0000313" key="3">
    <source>
        <dbReference type="Proteomes" id="UP001295444"/>
    </source>
</evidence>
<gene>
    <name evidence="2" type="ORF">PECUL_23A043629</name>
</gene>
<dbReference type="AlphaFoldDB" id="A0AAD1VP97"/>
<feature type="region of interest" description="Disordered" evidence="1">
    <location>
        <begin position="1"/>
        <end position="26"/>
    </location>
</feature>
<name>A0AAD1VP97_PELCU</name>
<feature type="compositionally biased region" description="Polar residues" evidence="1">
    <location>
        <begin position="108"/>
        <end position="120"/>
    </location>
</feature>
<organism evidence="2 3">
    <name type="scientific">Pelobates cultripes</name>
    <name type="common">Western spadefoot toad</name>
    <dbReference type="NCBI Taxonomy" id="61616"/>
    <lineage>
        <taxon>Eukaryota</taxon>
        <taxon>Metazoa</taxon>
        <taxon>Chordata</taxon>
        <taxon>Craniata</taxon>
        <taxon>Vertebrata</taxon>
        <taxon>Euteleostomi</taxon>
        <taxon>Amphibia</taxon>
        <taxon>Batrachia</taxon>
        <taxon>Anura</taxon>
        <taxon>Pelobatoidea</taxon>
        <taxon>Pelobatidae</taxon>
        <taxon>Pelobates</taxon>
    </lineage>
</organism>
<evidence type="ECO:0000313" key="2">
    <source>
        <dbReference type="EMBL" id="CAH2224078.1"/>
    </source>
</evidence>
<feature type="compositionally biased region" description="Polar residues" evidence="1">
    <location>
        <begin position="40"/>
        <end position="59"/>
    </location>
</feature>
<evidence type="ECO:0000256" key="1">
    <source>
        <dbReference type="SAM" id="MobiDB-lite"/>
    </source>
</evidence>
<reference evidence="2" key="1">
    <citation type="submission" date="2022-03" db="EMBL/GenBank/DDBJ databases">
        <authorList>
            <person name="Alioto T."/>
            <person name="Alioto T."/>
            <person name="Gomez Garrido J."/>
        </authorList>
    </citation>
    <scope>NUCLEOTIDE SEQUENCE</scope>
</reference>